<dbReference type="GO" id="GO:0016705">
    <property type="term" value="F:oxidoreductase activity, acting on paired donors, with incorporation or reduction of molecular oxygen"/>
    <property type="evidence" value="ECO:0007669"/>
    <property type="project" value="InterPro"/>
</dbReference>
<dbReference type="PANTHER" id="PTHR24305:SF172">
    <property type="entry name" value="P450, PUTATIVE (EUROFUNG)-RELATED"/>
    <property type="match status" value="1"/>
</dbReference>
<evidence type="ECO:0000256" key="5">
    <source>
        <dbReference type="ARBA" id="ARBA00023004"/>
    </source>
</evidence>
<reference evidence="9" key="1">
    <citation type="journal article" date="2023" name="Mol. Phylogenet. Evol.">
        <title>Genome-scale phylogeny and comparative genomics of the fungal order Sordariales.</title>
        <authorList>
            <person name="Hensen N."/>
            <person name="Bonometti L."/>
            <person name="Westerberg I."/>
            <person name="Brannstrom I.O."/>
            <person name="Guillou S."/>
            <person name="Cros-Aarteil S."/>
            <person name="Calhoun S."/>
            <person name="Haridas S."/>
            <person name="Kuo A."/>
            <person name="Mondo S."/>
            <person name="Pangilinan J."/>
            <person name="Riley R."/>
            <person name="LaButti K."/>
            <person name="Andreopoulos B."/>
            <person name="Lipzen A."/>
            <person name="Chen C."/>
            <person name="Yan M."/>
            <person name="Daum C."/>
            <person name="Ng V."/>
            <person name="Clum A."/>
            <person name="Steindorff A."/>
            <person name="Ohm R.A."/>
            <person name="Martin F."/>
            <person name="Silar P."/>
            <person name="Natvig D.O."/>
            <person name="Lalanne C."/>
            <person name="Gautier V."/>
            <person name="Ament-Velasquez S.L."/>
            <person name="Kruys A."/>
            <person name="Hutchinson M.I."/>
            <person name="Powell A.J."/>
            <person name="Barry K."/>
            <person name="Miller A.N."/>
            <person name="Grigoriev I.V."/>
            <person name="Debuchy R."/>
            <person name="Gladieux P."/>
            <person name="Hiltunen Thoren M."/>
            <person name="Johannesson H."/>
        </authorList>
    </citation>
    <scope>NUCLEOTIDE SEQUENCE</scope>
    <source>
        <strain evidence="9">CBS 168.71</strain>
    </source>
</reference>
<dbReference type="RefSeq" id="XP_062663170.1">
    <property type="nucleotide sequence ID" value="XM_062807318.1"/>
</dbReference>
<dbReference type="EMBL" id="JAUEPN010000002">
    <property type="protein sequence ID" value="KAK3299656.1"/>
    <property type="molecule type" value="Genomic_DNA"/>
</dbReference>
<evidence type="ECO:0000256" key="2">
    <source>
        <dbReference type="ARBA" id="ARBA00010617"/>
    </source>
</evidence>
<dbReference type="AlphaFoldDB" id="A0AAE0LVZ7"/>
<keyword evidence="3 7" id="KW-0349">Heme</keyword>
<evidence type="ECO:0000256" key="3">
    <source>
        <dbReference type="ARBA" id="ARBA00022617"/>
    </source>
</evidence>
<keyword evidence="6" id="KW-0503">Monooxygenase</keyword>
<reference evidence="9" key="2">
    <citation type="submission" date="2023-06" db="EMBL/GenBank/DDBJ databases">
        <authorList>
            <consortium name="Lawrence Berkeley National Laboratory"/>
            <person name="Haridas S."/>
            <person name="Hensen N."/>
            <person name="Bonometti L."/>
            <person name="Westerberg I."/>
            <person name="Brannstrom I.O."/>
            <person name="Guillou S."/>
            <person name="Cros-Aarteil S."/>
            <person name="Calhoun S."/>
            <person name="Kuo A."/>
            <person name="Mondo S."/>
            <person name="Pangilinan J."/>
            <person name="Riley R."/>
            <person name="Labutti K."/>
            <person name="Andreopoulos B."/>
            <person name="Lipzen A."/>
            <person name="Chen C."/>
            <person name="Yanf M."/>
            <person name="Daum C."/>
            <person name="Ng V."/>
            <person name="Clum A."/>
            <person name="Steindorff A."/>
            <person name="Ohm R."/>
            <person name="Martin F."/>
            <person name="Silar P."/>
            <person name="Natvig D."/>
            <person name="Lalanne C."/>
            <person name="Gautier V."/>
            <person name="Ament-Velasquez S.L."/>
            <person name="Kruys A."/>
            <person name="Hutchinson M.I."/>
            <person name="Powell A.J."/>
            <person name="Barry K."/>
            <person name="Miller A.N."/>
            <person name="Grigoriev I.V."/>
            <person name="Debuchy R."/>
            <person name="Gladieux P."/>
            <person name="Thoren M.H."/>
            <person name="Johannesson H."/>
        </authorList>
    </citation>
    <scope>NUCLEOTIDE SEQUENCE</scope>
    <source>
        <strain evidence="9">CBS 168.71</strain>
    </source>
</reference>
<evidence type="ECO:0000313" key="9">
    <source>
        <dbReference type="EMBL" id="KAK3299656.1"/>
    </source>
</evidence>
<organism evidence="9 10">
    <name type="scientific">Chaetomium fimeti</name>
    <dbReference type="NCBI Taxonomy" id="1854472"/>
    <lineage>
        <taxon>Eukaryota</taxon>
        <taxon>Fungi</taxon>
        <taxon>Dikarya</taxon>
        <taxon>Ascomycota</taxon>
        <taxon>Pezizomycotina</taxon>
        <taxon>Sordariomycetes</taxon>
        <taxon>Sordariomycetidae</taxon>
        <taxon>Sordariales</taxon>
        <taxon>Chaetomiaceae</taxon>
        <taxon>Chaetomium</taxon>
    </lineage>
</organism>
<keyword evidence="4 7" id="KW-0479">Metal-binding</keyword>
<keyword evidence="6" id="KW-0560">Oxidoreductase</keyword>
<dbReference type="SUPFAM" id="SSF48264">
    <property type="entry name" value="Cytochrome P450"/>
    <property type="match status" value="1"/>
</dbReference>
<dbReference type="GO" id="GO:0004497">
    <property type="term" value="F:monooxygenase activity"/>
    <property type="evidence" value="ECO:0007669"/>
    <property type="project" value="UniProtKB-KW"/>
</dbReference>
<evidence type="ECO:0000256" key="8">
    <source>
        <dbReference type="SAM" id="Phobius"/>
    </source>
</evidence>
<dbReference type="GO" id="GO:0020037">
    <property type="term" value="F:heme binding"/>
    <property type="evidence" value="ECO:0007669"/>
    <property type="project" value="InterPro"/>
</dbReference>
<gene>
    <name evidence="9" type="ORF">B0H64DRAFT_455767</name>
</gene>
<evidence type="ECO:0000256" key="7">
    <source>
        <dbReference type="PIRSR" id="PIRSR602403-1"/>
    </source>
</evidence>
<keyword evidence="10" id="KW-1185">Reference proteome</keyword>
<comment type="similarity">
    <text evidence="2">Belongs to the cytochrome P450 family.</text>
</comment>
<dbReference type="Pfam" id="PF00067">
    <property type="entry name" value="p450"/>
    <property type="match status" value="1"/>
</dbReference>
<dbReference type="InterPro" id="IPR001128">
    <property type="entry name" value="Cyt_P450"/>
</dbReference>
<evidence type="ECO:0000256" key="6">
    <source>
        <dbReference type="ARBA" id="ARBA00023033"/>
    </source>
</evidence>
<keyword evidence="8" id="KW-1133">Transmembrane helix</keyword>
<feature type="binding site" description="axial binding residue" evidence="7">
    <location>
        <position position="453"/>
    </location>
    <ligand>
        <name>heme</name>
        <dbReference type="ChEBI" id="CHEBI:30413"/>
    </ligand>
    <ligandPart>
        <name>Fe</name>
        <dbReference type="ChEBI" id="CHEBI:18248"/>
    </ligandPart>
</feature>
<sequence length="515" mass="57658">MLASIGLSLLGVAFFALLWPVIDFLRDRRGLRKYPVQNLLSGVTTLAYNWEIGRRHKTLRTRRLYEAHQEKGPIIRVAPDWLSFGTAAAVKDIYGHKSPLLKNEVYFALQGEGQHLANMTDKAAHASRRHLVAASYAPKNVETWEPKIADLAGVLVANMDKLCTAPLPKGLLPAPRDLQFDGSLWGLLFGFEGVCQIGLSLKLGFIEQGSDVFTLRRPDGGSTKINAIETLHGYYGPVASLIWDTKTFSILKPLSGIFSKWYARGRQDRFDAGEQLDDLFQGMLKDRRSGERPDVNQTDRIAEMDQMFNGAVDGTGSSLVNTLYYIVKHPEAYKRVRAEIDEALGPDDVIAPWDKVKNLPFLKACIDEAGRLAPGVAGDLPRRTPPGKDYMVAGVAVPGDTSVSISAYTAQRDPVIFPDPEAFKPERWLIKGDDHLKKMLDVYLVFTMGSRMCMGKSVTVLIQSVYLATLLHRYDFALANPDWVLEKVEFFNQWPKSMPMKIWRREWQTTNGVSV</sequence>
<evidence type="ECO:0000313" key="10">
    <source>
        <dbReference type="Proteomes" id="UP001278766"/>
    </source>
</evidence>
<keyword evidence="5 7" id="KW-0408">Iron</keyword>
<keyword evidence="8" id="KW-0812">Transmembrane</keyword>
<comment type="caution">
    <text evidence="9">The sequence shown here is derived from an EMBL/GenBank/DDBJ whole genome shotgun (WGS) entry which is preliminary data.</text>
</comment>
<proteinExistence type="inferred from homology"/>
<dbReference type="InterPro" id="IPR036396">
    <property type="entry name" value="Cyt_P450_sf"/>
</dbReference>
<dbReference type="Gene3D" id="1.10.630.10">
    <property type="entry name" value="Cytochrome P450"/>
    <property type="match status" value="1"/>
</dbReference>
<dbReference type="GeneID" id="87844266"/>
<dbReference type="GO" id="GO:0005506">
    <property type="term" value="F:iron ion binding"/>
    <property type="evidence" value="ECO:0007669"/>
    <property type="project" value="InterPro"/>
</dbReference>
<evidence type="ECO:0000256" key="4">
    <source>
        <dbReference type="ARBA" id="ARBA00022723"/>
    </source>
</evidence>
<dbReference type="InterPro" id="IPR050121">
    <property type="entry name" value="Cytochrome_P450_monoxygenase"/>
</dbReference>
<comment type="cofactor">
    <cofactor evidence="1 7">
        <name>heme</name>
        <dbReference type="ChEBI" id="CHEBI:30413"/>
    </cofactor>
</comment>
<evidence type="ECO:0000256" key="1">
    <source>
        <dbReference type="ARBA" id="ARBA00001971"/>
    </source>
</evidence>
<dbReference type="PRINTS" id="PR00465">
    <property type="entry name" value="EP450IV"/>
</dbReference>
<dbReference type="Proteomes" id="UP001278766">
    <property type="component" value="Unassembled WGS sequence"/>
</dbReference>
<dbReference type="PANTHER" id="PTHR24305">
    <property type="entry name" value="CYTOCHROME P450"/>
    <property type="match status" value="1"/>
</dbReference>
<name>A0AAE0LVZ7_9PEZI</name>
<dbReference type="InterPro" id="IPR002403">
    <property type="entry name" value="Cyt_P450_E_grp-IV"/>
</dbReference>
<accession>A0AAE0LVZ7</accession>
<protein>
    <submittedName>
        <fullName evidence="9">Cytochrome P450 CYP5280A1P</fullName>
    </submittedName>
</protein>
<keyword evidence="8" id="KW-0472">Membrane</keyword>
<feature type="transmembrane region" description="Helical" evidence="8">
    <location>
        <begin position="6"/>
        <end position="25"/>
    </location>
</feature>